<keyword evidence="11" id="KW-0472">Membrane</keyword>
<evidence type="ECO:0000256" key="8">
    <source>
        <dbReference type="ARBA" id="ARBA00022777"/>
    </source>
</evidence>
<organism evidence="18 19">
    <name type="scientific">Lactuca sativa</name>
    <name type="common">Garden lettuce</name>
    <dbReference type="NCBI Taxonomy" id="4236"/>
    <lineage>
        <taxon>Eukaryota</taxon>
        <taxon>Viridiplantae</taxon>
        <taxon>Streptophyta</taxon>
        <taxon>Embryophyta</taxon>
        <taxon>Tracheophyta</taxon>
        <taxon>Spermatophyta</taxon>
        <taxon>Magnoliopsida</taxon>
        <taxon>eudicotyledons</taxon>
        <taxon>Gunneridae</taxon>
        <taxon>Pentapetalae</taxon>
        <taxon>asterids</taxon>
        <taxon>campanulids</taxon>
        <taxon>Asterales</taxon>
        <taxon>Asteraceae</taxon>
        <taxon>Cichorioideae</taxon>
        <taxon>Cichorieae</taxon>
        <taxon>Lactucinae</taxon>
        <taxon>Lactuca</taxon>
    </lineage>
</organism>
<evidence type="ECO:0000256" key="5">
    <source>
        <dbReference type="ARBA" id="ARBA00022679"/>
    </source>
</evidence>
<keyword evidence="5" id="KW-0808">Transferase</keyword>
<comment type="subcellular location">
    <subcellularLocation>
        <location evidence="1">Membrane</location>
        <topology evidence="1">Multi-pass membrane protein</topology>
    </subcellularLocation>
</comment>
<dbReference type="InterPro" id="IPR011009">
    <property type="entry name" value="Kinase-like_dom_sf"/>
</dbReference>
<keyword evidence="19" id="KW-1185">Reference proteome</keyword>
<dbReference type="PANTHER" id="PTHR48013:SF9">
    <property type="entry name" value="DUAL SPECIFICITY MITOGEN-ACTIVATED PROTEIN KINASE KINASE 5"/>
    <property type="match status" value="1"/>
</dbReference>
<gene>
    <name evidence="18" type="ORF">LSAT_V11C300136580</name>
</gene>
<evidence type="ECO:0000256" key="3">
    <source>
        <dbReference type="ARBA" id="ARBA00008321"/>
    </source>
</evidence>
<comment type="catalytic activity">
    <reaction evidence="15">
        <text>L-threonyl-[protein] + ATP = O-phospho-L-threonyl-[protein] + ADP + H(+)</text>
        <dbReference type="Rhea" id="RHEA:46608"/>
        <dbReference type="Rhea" id="RHEA-COMP:11060"/>
        <dbReference type="Rhea" id="RHEA-COMP:11605"/>
        <dbReference type="ChEBI" id="CHEBI:15378"/>
        <dbReference type="ChEBI" id="CHEBI:30013"/>
        <dbReference type="ChEBI" id="CHEBI:30616"/>
        <dbReference type="ChEBI" id="CHEBI:61977"/>
        <dbReference type="ChEBI" id="CHEBI:456216"/>
        <dbReference type="EC" id="2.7.12.2"/>
    </reaction>
</comment>
<comment type="catalytic activity">
    <reaction evidence="14">
        <text>L-seryl-[protein] + ATP = O-phospho-L-seryl-[protein] + ADP + H(+)</text>
        <dbReference type="Rhea" id="RHEA:17989"/>
        <dbReference type="Rhea" id="RHEA-COMP:9863"/>
        <dbReference type="Rhea" id="RHEA-COMP:11604"/>
        <dbReference type="ChEBI" id="CHEBI:15378"/>
        <dbReference type="ChEBI" id="CHEBI:29999"/>
        <dbReference type="ChEBI" id="CHEBI:30616"/>
        <dbReference type="ChEBI" id="CHEBI:83421"/>
        <dbReference type="ChEBI" id="CHEBI:456216"/>
        <dbReference type="EC" id="2.7.12.2"/>
    </reaction>
</comment>
<dbReference type="InterPro" id="IPR009450">
    <property type="entry name" value="Plno_GlcNAc_GPI2"/>
</dbReference>
<comment type="caution">
    <text evidence="18">The sequence shown here is derived from an EMBL/GenBank/DDBJ whole genome shotgun (WGS) entry which is preliminary data.</text>
</comment>
<keyword evidence="4" id="KW-0337">GPI-anchor biosynthesis</keyword>
<evidence type="ECO:0000256" key="1">
    <source>
        <dbReference type="ARBA" id="ARBA00004141"/>
    </source>
</evidence>
<comment type="catalytic activity">
    <reaction evidence="16">
        <text>L-tyrosyl-[protein] + ATP = O-phospho-L-tyrosyl-[protein] + ADP + H(+)</text>
        <dbReference type="Rhea" id="RHEA:10596"/>
        <dbReference type="Rhea" id="RHEA-COMP:10136"/>
        <dbReference type="Rhea" id="RHEA-COMP:20101"/>
        <dbReference type="ChEBI" id="CHEBI:15378"/>
        <dbReference type="ChEBI" id="CHEBI:30616"/>
        <dbReference type="ChEBI" id="CHEBI:46858"/>
        <dbReference type="ChEBI" id="CHEBI:61978"/>
        <dbReference type="ChEBI" id="CHEBI:456216"/>
        <dbReference type="EC" id="2.7.12.2"/>
    </reaction>
</comment>
<dbReference type="InterPro" id="IPR000719">
    <property type="entry name" value="Prot_kinase_dom"/>
</dbReference>
<comment type="pathway">
    <text evidence="2">Glycolipid biosynthesis; glycosylphosphatidylinositol-anchor biosynthesis.</text>
</comment>
<evidence type="ECO:0000259" key="17">
    <source>
        <dbReference type="PROSITE" id="PS50011"/>
    </source>
</evidence>
<feature type="domain" description="Protein kinase" evidence="17">
    <location>
        <begin position="1"/>
        <end position="141"/>
    </location>
</feature>
<accession>A0A9R1W117</accession>
<dbReference type="Pfam" id="PF06432">
    <property type="entry name" value="GPI2"/>
    <property type="match status" value="1"/>
</dbReference>
<keyword evidence="10" id="KW-1133">Transmembrane helix</keyword>
<evidence type="ECO:0000256" key="13">
    <source>
        <dbReference type="ARBA" id="ARBA00038999"/>
    </source>
</evidence>
<dbReference type="GO" id="GO:0006506">
    <property type="term" value="P:GPI anchor biosynthetic process"/>
    <property type="evidence" value="ECO:0007669"/>
    <property type="project" value="UniProtKB-KW"/>
</dbReference>
<evidence type="ECO:0000256" key="4">
    <source>
        <dbReference type="ARBA" id="ARBA00022502"/>
    </source>
</evidence>
<evidence type="ECO:0000256" key="6">
    <source>
        <dbReference type="ARBA" id="ARBA00022692"/>
    </source>
</evidence>
<sequence length="144" mass="16637">MSPERIRNESYSYPADIWSLSLALFECGTGEFPYTTNEGHVNLMLQILEDPSPSPPKDIFSPEFSNIMHIIDANIYLGAMENINGQRKWRKVAYGGMQTGFDDNHTYNTFLQKMVMNANVVKRDMLKVMLDSVSIFQYPYIFNY</sequence>
<protein>
    <recommendedName>
        <fullName evidence="13">mitogen-activated protein kinase kinase</fullName>
        <ecNumber evidence="13">2.7.12.2</ecNumber>
    </recommendedName>
</protein>
<dbReference type="Proteomes" id="UP000235145">
    <property type="component" value="Unassembled WGS sequence"/>
</dbReference>
<dbReference type="EC" id="2.7.12.2" evidence="13"/>
<evidence type="ECO:0000313" key="19">
    <source>
        <dbReference type="Proteomes" id="UP000235145"/>
    </source>
</evidence>
<evidence type="ECO:0000313" key="18">
    <source>
        <dbReference type="EMBL" id="KAJ0215473.1"/>
    </source>
</evidence>
<dbReference type="AlphaFoldDB" id="A0A9R1W117"/>
<dbReference type="SUPFAM" id="SSF56112">
    <property type="entry name" value="Protein kinase-like (PK-like)"/>
    <property type="match status" value="1"/>
</dbReference>
<evidence type="ECO:0000256" key="12">
    <source>
        <dbReference type="ARBA" id="ARBA00038035"/>
    </source>
</evidence>
<dbReference type="Gene3D" id="1.10.510.10">
    <property type="entry name" value="Transferase(Phosphotransferase) domain 1"/>
    <property type="match status" value="1"/>
</dbReference>
<dbReference type="GO" id="GO:0016020">
    <property type="term" value="C:membrane"/>
    <property type="evidence" value="ECO:0007669"/>
    <property type="project" value="UniProtKB-SubCell"/>
</dbReference>
<keyword evidence="8" id="KW-0418">Kinase</keyword>
<evidence type="ECO:0000256" key="14">
    <source>
        <dbReference type="ARBA" id="ARBA00049014"/>
    </source>
</evidence>
<evidence type="ECO:0000256" key="16">
    <source>
        <dbReference type="ARBA" id="ARBA00051693"/>
    </source>
</evidence>
<evidence type="ECO:0000256" key="9">
    <source>
        <dbReference type="ARBA" id="ARBA00022840"/>
    </source>
</evidence>
<proteinExistence type="inferred from homology"/>
<keyword evidence="9" id="KW-0067">ATP-binding</keyword>
<dbReference type="GO" id="GO:0004708">
    <property type="term" value="F:MAP kinase kinase activity"/>
    <property type="evidence" value="ECO:0007669"/>
    <property type="project" value="UniProtKB-EC"/>
</dbReference>
<evidence type="ECO:0000256" key="2">
    <source>
        <dbReference type="ARBA" id="ARBA00004687"/>
    </source>
</evidence>
<dbReference type="EMBL" id="NBSK02000003">
    <property type="protein sequence ID" value="KAJ0215473.1"/>
    <property type="molecule type" value="Genomic_DNA"/>
</dbReference>
<name>A0A9R1W117_LACSA</name>
<comment type="similarity">
    <text evidence="12">Belongs to the protein kinase superfamily. STE Ser/Thr protein kinase family. MAP kinase kinase subfamily.</text>
</comment>
<dbReference type="PANTHER" id="PTHR48013">
    <property type="entry name" value="DUAL SPECIFICITY MITOGEN-ACTIVATED PROTEIN KINASE KINASE 5-RELATED"/>
    <property type="match status" value="1"/>
</dbReference>
<evidence type="ECO:0000256" key="11">
    <source>
        <dbReference type="ARBA" id="ARBA00023136"/>
    </source>
</evidence>
<evidence type="ECO:0000256" key="15">
    <source>
        <dbReference type="ARBA" id="ARBA00049299"/>
    </source>
</evidence>
<evidence type="ECO:0000256" key="10">
    <source>
        <dbReference type="ARBA" id="ARBA00022989"/>
    </source>
</evidence>
<evidence type="ECO:0000256" key="7">
    <source>
        <dbReference type="ARBA" id="ARBA00022741"/>
    </source>
</evidence>
<keyword evidence="7" id="KW-0547">Nucleotide-binding</keyword>
<reference evidence="18 19" key="1">
    <citation type="journal article" date="2017" name="Nat. Commun.">
        <title>Genome assembly with in vitro proximity ligation data and whole-genome triplication in lettuce.</title>
        <authorList>
            <person name="Reyes-Chin-Wo S."/>
            <person name="Wang Z."/>
            <person name="Yang X."/>
            <person name="Kozik A."/>
            <person name="Arikit S."/>
            <person name="Song C."/>
            <person name="Xia L."/>
            <person name="Froenicke L."/>
            <person name="Lavelle D.O."/>
            <person name="Truco M.J."/>
            <person name="Xia R."/>
            <person name="Zhu S."/>
            <person name="Xu C."/>
            <person name="Xu H."/>
            <person name="Xu X."/>
            <person name="Cox K."/>
            <person name="Korf I."/>
            <person name="Meyers B.C."/>
            <person name="Michelmore R.W."/>
        </authorList>
    </citation>
    <scope>NUCLEOTIDE SEQUENCE [LARGE SCALE GENOMIC DNA]</scope>
    <source>
        <strain evidence="19">cv. Salinas</strain>
        <tissue evidence="18">Seedlings</tissue>
    </source>
</reference>
<comment type="similarity">
    <text evidence="3">Belongs to the PIGC family.</text>
</comment>
<dbReference type="PROSITE" id="PS50011">
    <property type="entry name" value="PROTEIN_KINASE_DOM"/>
    <property type="match status" value="1"/>
</dbReference>
<dbReference type="GO" id="GO:0005524">
    <property type="term" value="F:ATP binding"/>
    <property type="evidence" value="ECO:0007669"/>
    <property type="project" value="UniProtKB-KW"/>
</dbReference>
<keyword evidence="6" id="KW-0812">Transmembrane</keyword>